<evidence type="ECO:0000313" key="2">
    <source>
        <dbReference type="EMBL" id="CCU75088.1"/>
    </source>
</evidence>
<proteinExistence type="predicted"/>
<keyword evidence="3" id="KW-1185">Reference proteome</keyword>
<dbReference type="Proteomes" id="UP000015441">
    <property type="component" value="Unassembled WGS sequence"/>
</dbReference>
<evidence type="ECO:0000313" key="3">
    <source>
        <dbReference type="Proteomes" id="UP000015441"/>
    </source>
</evidence>
<organism evidence="2 3">
    <name type="scientific">Blumeria graminis f. sp. hordei (strain DH14)</name>
    <name type="common">Barley powdery mildew</name>
    <name type="synonym">Oidium monilioides f. sp. hordei</name>
    <dbReference type="NCBI Taxonomy" id="546991"/>
    <lineage>
        <taxon>Eukaryota</taxon>
        <taxon>Fungi</taxon>
        <taxon>Dikarya</taxon>
        <taxon>Ascomycota</taxon>
        <taxon>Pezizomycotina</taxon>
        <taxon>Leotiomycetes</taxon>
        <taxon>Erysiphales</taxon>
        <taxon>Erysiphaceae</taxon>
        <taxon>Blumeria</taxon>
        <taxon>Blumeria hordei</taxon>
    </lineage>
</organism>
<gene>
    <name evidence="2" type="ORF">BGHDH14_bgh01599</name>
</gene>
<dbReference type="AlphaFoldDB" id="N1JBB9"/>
<sequence length="90" mass="9451">MIGSTEIVEEIPQTASVPHGIGESPKPPTTALKPSEKAAPNAVSKKESLPKAATTAECPPDAWITTILALHVLPVKSTWDTVAKNGLQKK</sequence>
<dbReference type="EMBL" id="CAUH01000954">
    <property type="protein sequence ID" value="CCU75088.1"/>
    <property type="molecule type" value="Genomic_DNA"/>
</dbReference>
<dbReference type="InParanoid" id="N1JBB9"/>
<protein>
    <submittedName>
        <fullName evidence="2">EKA-like protein</fullName>
    </submittedName>
</protein>
<reference evidence="2 3" key="1">
    <citation type="journal article" date="2010" name="Science">
        <title>Genome expansion and gene loss in powdery mildew fungi reveal tradeoffs in extreme parasitism.</title>
        <authorList>
            <person name="Spanu P.D."/>
            <person name="Abbott J.C."/>
            <person name="Amselem J."/>
            <person name="Burgis T.A."/>
            <person name="Soanes D.M."/>
            <person name="Stueber K."/>
            <person name="Ver Loren van Themaat E."/>
            <person name="Brown J.K.M."/>
            <person name="Butcher S.A."/>
            <person name="Gurr S.J."/>
            <person name="Lebrun M.-H."/>
            <person name="Ridout C.J."/>
            <person name="Schulze-Lefert P."/>
            <person name="Talbot N.J."/>
            <person name="Ahmadinejad N."/>
            <person name="Ametz C."/>
            <person name="Barton G.R."/>
            <person name="Benjdia M."/>
            <person name="Bidzinski P."/>
            <person name="Bindschedler L.V."/>
            <person name="Both M."/>
            <person name="Brewer M.T."/>
            <person name="Cadle-Davidson L."/>
            <person name="Cadle-Davidson M.M."/>
            <person name="Collemare J."/>
            <person name="Cramer R."/>
            <person name="Frenkel O."/>
            <person name="Godfrey D."/>
            <person name="Harriman J."/>
            <person name="Hoede C."/>
            <person name="King B.C."/>
            <person name="Klages S."/>
            <person name="Kleemann J."/>
            <person name="Knoll D."/>
            <person name="Koti P.S."/>
            <person name="Kreplak J."/>
            <person name="Lopez-Ruiz F.J."/>
            <person name="Lu X."/>
            <person name="Maekawa T."/>
            <person name="Mahanil S."/>
            <person name="Micali C."/>
            <person name="Milgroom M.G."/>
            <person name="Montana G."/>
            <person name="Noir S."/>
            <person name="O'Connell R.J."/>
            <person name="Oberhaensli S."/>
            <person name="Parlange F."/>
            <person name="Pedersen C."/>
            <person name="Quesneville H."/>
            <person name="Reinhardt R."/>
            <person name="Rott M."/>
            <person name="Sacristan S."/>
            <person name="Schmidt S.M."/>
            <person name="Schoen M."/>
            <person name="Skamnioti P."/>
            <person name="Sommer H."/>
            <person name="Stephens A."/>
            <person name="Takahara H."/>
            <person name="Thordal-Christensen H."/>
            <person name="Vigouroux M."/>
            <person name="Wessling R."/>
            <person name="Wicker T."/>
            <person name="Panstruga R."/>
        </authorList>
    </citation>
    <scope>NUCLEOTIDE SEQUENCE [LARGE SCALE GENOMIC DNA]</scope>
    <source>
        <strain evidence="2">DH14</strain>
    </source>
</reference>
<evidence type="ECO:0000256" key="1">
    <source>
        <dbReference type="SAM" id="MobiDB-lite"/>
    </source>
</evidence>
<name>N1JBB9_BLUG1</name>
<dbReference type="HOGENOM" id="CLU_2440538_0_0_1"/>
<feature type="region of interest" description="Disordered" evidence="1">
    <location>
        <begin position="1"/>
        <end position="56"/>
    </location>
</feature>
<accession>N1JBB9</accession>
<comment type="caution">
    <text evidence="2">The sequence shown here is derived from an EMBL/GenBank/DDBJ whole genome shotgun (WGS) entry which is preliminary data.</text>
</comment>